<evidence type="ECO:0000256" key="10">
    <source>
        <dbReference type="ARBA" id="ARBA00023288"/>
    </source>
</evidence>
<dbReference type="GO" id="GO:0005576">
    <property type="term" value="C:extracellular region"/>
    <property type="evidence" value="ECO:0007669"/>
    <property type="project" value="TreeGrafter"/>
</dbReference>
<reference evidence="13" key="1">
    <citation type="submission" date="2022-03" db="EMBL/GenBank/DDBJ databases">
        <authorList>
            <person name="Sayadi A."/>
        </authorList>
    </citation>
    <scope>NUCLEOTIDE SEQUENCE</scope>
</reference>
<organism evidence="13 14">
    <name type="scientific">Acanthoscelides obtectus</name>
    <name type="common">Bean weevil</name>
    <name type="synonym">Bruchus obtectus</name>
    <dbReference type="NCBI Taxonomy" id="200917"/>
    <lineage>
        <taxon>Eukaryota</taxon>
        <taxon>Metazoa</taxon>
        <taxon>Ecdysozoa</taxon>
        <taxon>Arthropoda</taxon>
        <taxon>Hexapoda</taxon>
        <taxon>Insecta</taxon>
        <taxon>Pterygota</taxon>
        <taxon>Neoptera</taxon>
        <taxon>Endopterygota</taxon>
        <taxon>Coleoptera</taxon>
        <taxon>Polyphaga</taxon>
        <taxon>Cucujiformia</taxon>
        <taxon>Chrysomeloidea</taxon>
        <taxon>Chrysomelidae</taxon>
        <taxon>Bruchinae</taxon>
        <taxon>Bruchini</taxon>
        <taxon>Acanthoscelides</taxon>
    </lineage>
</organism>
<comment type="function">
    <text evidence="12">Cell surface proteoglycan.</text>
</comment>
<keyword evidence="9 12" id="KW-0357">Heparan sulfate</keyword>
<keyword evidence="6 12" id="KW-0654">Proteoglycan</keyword>
<evidence type="ECO:0000256" key="2">
    <source>
        <dbReference type="ARBA" id="ARBA00010260"/>
    </source>
</evidence>
<dbReference type="Pfam" id="PF01153">
    <property type="entry name" value="Glypican"/>
    <property type="match status" value="1"/>
</dbReference>
<dbReference type="GO" id="GO:0009986">
    <property type="term" value="C:cell surface"/>
    <property type="evidence" value="ECO:0007669"/>
    <property type="project" value="TreeGrafter"/>
</dbReference>
<dbReference type="PANTHER" id="PTHR10822:SF29">
    <property type="entry name" value="DIVISION ABNORMALLY DELAYED PROTEIN"/>
    <property type="match status" value="1"/>
</dbReference>
<keyword evidence="4 12" id="KW-0336">GPI-anchor</keyword>
<evidence type="ECO:0000313" key="13">
    <source>
        <dbReference type="EMBL" id="CAH1970947.1"/>
    </source>
</evidence>
<dbReference type="GO" id="GO:0016477">
    <property type="term" value="P:cell migration"/>
    <property type="evidence" value="ECO:0007669"/>
    <property type="project" value="TreeGrafter"/>
</dbReference>
<evidence type="ECO:0000256" key="12">
    <source>
        <dbReference type="RuleBase" id="RU003519"/>
    </source>
</evidence>
<proteinExistence type="inferred from homology"/>
<dbReference type="GO" id="GO:0090263">
    <property type="term" value="P:positive regulation of canonical Wnt signaling pathway"/>
    <property type="evidence" value="ECO:0007669"/>
    <property type="project" value="TreeGrafter"/>
</dbReference>
<dbReference type="OrthoDB" id="6380619at2759"/>
<dbReference type="GO" id="GO:0005886">
    <property type="term" value="C:plasma membrane"/>
    <property type="evidence" value="ECO:0007669"/>
    <property type="project" value="UniProtKB-SubCell"/>
</dbReference>
<gene>
    <name evidence="13" type="ORF">ACAOBT_LOCUS9187</name>
</gene>
<evidence type="ECO:0000256" key="9">
    <source>
        <dbReference type="ARBA" id="ARBA00023207"/>
    </source>
</evidence>
<dbReference type="GO" id="GO:0098552">
    <property type="term" value="C:side of membrane"/>
    <property type="evidence" value="ECO:0007669"/>
    <property type="project" value="UniProtKB-KW"/>
</dbReference>
<comment type="caution">
    <text evidence="13">The sequence shown here is derived from an EMBL/GenBank/DDBJ whole genome shotgun (WGS) entry which is preliminary data.</text>
</comment>
<evidence type="ECO:0000256" key="5">
    <source>
        <dbReference type="ARBA" id="ARBA00022729"/>
    </source>
</evidence>
<dbReference type="InterPro" id="IPR001863">
    <property type="entry name" value="Glypican"/>
</dbReference>
<comment type="similarity">
    <text evidence="2 11">Belongs to the glypican family.</text>
</comment>
<protein>
    <submittedName>
        <fullName evidence="13">Uncharacterized protein</fullName>
    </submittedName>
</protein>
<accession>A0A9P0KGD8</accession>
<keyword evidence="10 12" id="KW-0449">Lipoprotein</keyword>
<evidence type="ECO:0000256" key="8">
    <source>
        <dbReference type="ARBA" id="ARBA00023180"/>
    </source>
</evidence>
<evidence type="ECO:0000256" key="6">
    <source>
        <dbReference type="ARBA" id="ARBA00022974"/>
    </source>
</evidence>
<evidence type="ECO:0000256" key="1">
    <source>
        <dbReference type="ARBA" id="ARBA00004609"/>
    </source>
</evidence>
<name>A0A9P0KGD8_ACAOB</name>
<keyword evidence="8" id="KW-0325">Glycoprotein</keyword>
<dbReference type="Proteomes" id="UP001152888">
    <property type="component" value="Unassembled WGS sequence"/>
</dbReference>
<dbReference type="AlphaFoldDB" id="A0A9P0KGD8"/>
<evidence type="ECO:0000256" key="4">
    <source>
        <dbReference type="ARBA" id="ARBA00022622"/>
    </source>
</evidence>
<evidence type="ECO:0000256" key="7">
    <source>
        <dbReference type="ARBA" id="ARBA00023136"/>
    </source>
</evidence>
<evidence type="ECO:0000256" key="3">
    <source>
        <dbReference type="ARBA" id="ARBA00022475"/>
    </source>
</evidence>
<dbReference type="EMBL" id="CAKOFQ010006780">
    <property type="protein sequence ID" value="CAH1970947.1"/>
    <property type="molecule type" value="Genomic_DNA"/>
</dbReference>
<keyword evidence="3" id="KW-1003">Cell membrane</keyword>
<evidence type="ECO:0000256" key="11">
    <source>
        <dbReference type="RuleBase" id="RU003518"/>
    </source>
</evidence>
<keyword evidence="14" id="KW-1185">Reference proteome</keyword>
<dbReference type="PANTHER" id="PTHR10822">
    <property type="entry name" value="GLYPICAN"/>
    <property type="match status" value="1"/>
</dbReference>
<keyword evidence="5" id="KW-0732">Signal</keyword>
<sequence length="247" mass="27864">MAVLSKGPIEDLYRHIRNYIQLNTTSDSLQSHSNPEYIANSVMSFFMELFPLAYHHLAQIADKDFTQSYKECLKKSMDTISPFGDTPKQVAKALSKSLEATRMLLEAFRIGTEVLNTTDSILMDENTKGNTQCHDALLRMTYCPKCQGLWKKEAKPCSGYCLNVLRGCLTKYVAELDLPWNGYVEGIESLLNAMKKPDNEAGVNVDFVIKHLENDISTAIMTYMAASKNIDSKVSVFLLEITTSWTY</sequence>
<dbReference type="GO" id="GO:1905475">
    <property type="term" value="P:regulation of protein localization to membrane"/>
    <property type="evidence" value="ECO:0007669"/>
    <property type="project" value="TreeGrafter"/>
</dbReference>
<evidence type="ECO:0000313" key="14">
    <source>
        <dbReference type="Proteomes" id="UP001152888"/>
    </source>
</evidence>
<keyword evidence="7 12" id="KW-0472">Membrane</keyword>
<comment type="subcellular location">
    <subcellularLocation>
        <location evidence="1 12">Cell membrane</location>
        <topology evidence="1 12">Lipid-anchor</topology>
        <topology evidence="1 12">GPI-anchor</topology>
    </subcellularLocation>
</comment>